<keyword evidence="1" id="KW-0732">Signal</keyword>
<accession>D4H261</accession>
<protein>
    <submittedName>
        <fullName evidence="2">Uncharacterized protein</fullName>
    </submittedName>
</protein>
<dbReference type="InParanoid" id="D4H261"/>
<dbReference type="Proteomes" id="UP000002012">
    <property type="component" value="Chromosome"/>
</dbReference>
<feature type="signal peptide" evidence="1">
    <location>
        <begin position="1"/>
        <end position="20"/>
    </location>
</feature>
<organism evidence="2 3">
    <name type="scientific">Denitrovibrio acetiphilus (strain DSM 12809 / NBRC 114555 / N2460)</name>
    <dbReference type="NCBI Taxonomy" id="522772"/>
    <lineage>
        <taxon>Bacteria</taxon>
        <taxon>Pseudomonadati</taxon>
        <taxon>Deferribacterota</taxon>
        <taxon>Deferribacteres</taxon>
        <taxon>Deferribacterales</taxon>
        <taxon>Geovibrionaceae</taxon>
        <taxon>Denitrovibrio</taxon>
    </lineage>
</organism>
<dbReference type="HOGENOM" id="CLU_923541_0_0_0"/>
<evidence type="ECO:0000313" key="2">
    <source>
        <dbReference type="EMBL" id="ADD68852.1"/>
    </source>
</evidence>
<keyword evidence="3" id="KW-1185">Reference proteome</keyword>
<dbReference type="PaxDb" id="522772-Dacet_2089"/>
<dbReference type="AlphaFoldDB" id="D4H261"/>
<name>D4H261_DENA2</name>
<reference evidence="2 3" key="1">
    <citation type="journal article" date="2010" name="Stand. Genomic Sci.">
        <title>Complete genome sequence of Denitrovibrio acetiphilus type strain (N2460).</title>
        <authorList>
            <person name="Kiss H."/>
            <person name="Lang E."/>
            <person name="Lapidus A."/>
            <person name="Copeland A."/>
            <person name="Nolan M."/>
            <person name="Glavina Del Rio T."/>
            <person name="Chen F."/>
            <person name="Lucas S."/>
            <person name="Tice H."/>
            <person name="Cheng J.F."/>
            <person name="Han C."/>
            <person name="Goodwin L."/>
            <person name="Pitluck S."/>
            <person name="Liolios K."/>
            <person name="Pati A."/>
            <person name="Ivanova N."/>
            <person name="Mavromatis K."/>
            <person name="Chen A."/>
            <person name="Palaniappan K."/>
            <person name="Land M."/>
            <person name="Hauser L."/>
            <person name="Chang Y.J."/>
            <person name="Jeffries C.D."/>
            <person name="Detter J.C."/>
            <person name="Brettin T."/>
            <person name="Spring S."/>
            <person name="Rohde M."/>
            <person name="Goker M."/>
            <person name="Woyke T."/>
            <person name="Bristow J."/>
            <person name="Eisen J.A."/>
            <person name="Markowitz V."/>
            <person name="Hugenholtz P."/>
            <person name="Kyrpides N.C."/>
            <person name="Klenk H.P."/>
        </authorList>
    </citation>
    <scope>NUCLEOTIDE SEQUENCE [LARGE SCALE GENOMIC DNA]</scope>
    <source>
        <strain evidence="3">DSM 12809 / NBRC 114555 / N2460</strain>
    </source>
</reference>
<sequence length="301" mass="33812" precursor="true">MRINIIVSLFVFFCAVSLHADDGYVVKVVYKGSDPKPLFSNDFEEGHKETSVLEETVSTLIAENDETNVKAFYSVTLQFVEDLVVDKVMEDGSYHVVGEVKEVNALSSKGADVEQIREKIKKTFDPDNAGFSYTVNADGYSFCSDIVKTKKDIANTFSSKDILDVLKRYPRKPQEDVGAGAVWEYSIPIKLESGFAMTVSGTCRMLELREDSYDVVCHEYGKADSGMRVKSDKNPEKEKMMNVDGELALHSNKTIYAGRIVGDEKTVFDLRLHFYNETASDEESSEKPVDIYIKFQNISKS</sequence>
<evidence type="ECO:0000313" key="3">
    <source>
        <dbReference type="Proteomes" id="UP000002012"/>
    </source>
</evidence>
<dbReference type="EMBL" id="CP001968">
    <property type="protein sequence ID" value="ADD68852.1"/>
    <property type="molecule type" value="Genomic_DNA"/>
</dbReference>
<evidence type="ECO:0000256" key="1">
    <source>
        <dbReference type="SAM" id="SignalP"/>
    </source>
</evidence>
<dbReference type="STRING" id="522772.Dacet_2089"/>
<gene>
    <name evidence="2" type="ordered locus">Dacet_2089</name>
</gene>
<dbReference type="KEGG" id="dap:Dacet_2089"/>
<dbReference type="RefSeq" id="WP_013011356.1">
    <property type="nucleotide sequence ID" value="NC_013943.1"/>
</dbReference>
<proteinExistence type="predicted"/>
<feature type="chain" id="PRO_5003057945" evidence="1">
    <location>
        <begin position="21"/>
        <end position="301"/>
    </location>
</feature>